<dbReference type="AlphaFoldDB" id="A0A4Q7V8L2"/>
<protein>
    <submittedName>
        <fullName evidence="1">Uncharacterized protein</fullName>
    </submittedName>
</protein>
<name>A0A4Q7V8L2_9BURK</name>
<comment type="caution">
    <text evidence="1">The sequence shown here is derived from an EMBL/GenBank/DDBJ whole genome shotgun (WGS) entry which is preliminary data.</text>
</comment>
<reference evidence="1 2" key="1">
    <citation type="submission" date="2019-02" db="EMBL/GenBank/DDBJ databases">
        <title>Genomic Encyclopedia of Type Strains, Phase IV (KMG-IV): sequencing the most valuable type-strain genomes for metagenomic binning, comparative biology and taxonomic classification.</title>
        <authorList>
            <person name="Goeker M."/>
        </authorList>
    </citation>
    <scope>NUCLEOTIDE SEQUENCE [LARGE SCALE GENOMIC DNA]</scope>
    <source>
        <strain evidence="1 2">DSM 23814</strain>
    </source>
</reference>
<dbReference type="Proteomes" id="UP000293398">
    <property type="component" value="Unassembled WGS sequence"/>
</dbReference>
<keyword evidence="2" id="KW-1185">Reference proteome</keyword>
<dbReference type="EMBL" id="SHKO01000003">
    <property type="protein sequence ID" value="RZT93051.1"/>
    <property type="molecule type" value="Genomic_DNA"/>
</dbReference>
<evidence type="ECO:0000313" key="2">
    <source>
        <dbReference type="Proteomes" id="UP000293398"/>
    </source>
</evidence>
<proteinExistence type="predicted"/>
<organism evidence="1 2">
    <name type="scientific">Advenella incenata</name>
    <dbReference type="NCBI Taxonomy" id="267800"/>
    <lineage>
        <taxon>Bacteria</taxon>
        <taxon>Pseudomonadati</taxon>
        <taxon>Pseudomonadota</taxon>
        <taxon>Betaproteobacteria</taxon>
        <taxon>Burkholderiales</taxon>
        <taxon>Alcaligenaceae</taxon>
    </lineage>
</organism>
<accession>A0A4Q7V8L2</accession>
<evidence type="ECO:0000313" key="1">
    <source>
        <dbReference type="EMBL" id="RZT93051.1"/>
    </source>
</evidence>
<gene>
    <name evidence="1" type="ORF">EV681_3819</name>
</gene>
<sequence length="97" mass="10798">MNLYLFFYILAWAMAGKENGKLRNQTVLQRAGHRCPRYLLPAVPPRACGGLRCQPYFFRLALVLAPQSTPAPGGDGWLGHRIAHAGKADQRQPVEPQ</sequence>